<dbReference type="AlphaFoldDB" id="A0AA36GFX3"/>
<sequence>MMKPREHSCNILSCLGTLLDAGSRFTAFHASWDSCFRYPINEYANLCVNHPIYGASAGNGASAGRKPPFQPFRCRPCCSSKSSITPGSSIRQCEMSANWNWMYCASKVHHKNGLIG</sequence>
<dbReference type="Proteomes" id="UP001176961">
    <property type="component" value="Unassembled WGS sequence"/>
</dbReference>
<gene>
    <name evidence="1" type="ORF">CYNAS_LOCUS2767</name>
</gene>
<evidence type="ECO:0000313" key="2">
    <source>
        <dbReference type="Proteomes" id="UP001176961"/>
    </source>
</evidence>
<proteinExistence type="predicted"/>
<comment type="caution">
    <text evidence="1">The sequence shown here is derived from an EMBL/GenBank/DDBJ whole genome shotgun (WGS) entry which is preliminary data.</text>
</comment>
<organism evidence="1 2">
    <name type="scientific">Cylicocyclus nassatus</name>
    <name type="common">Nematode worm</name>
    <dbReference type="NCBI Taxonomy" id="53992"/>
    <lineage>
        <taxon>Eukaryota</taxon>
        <taxon>Metazoa</taxon>
        <taxon>Ecdysozoa</taxon>
        <taxon>Nematoda</taxon>
        <taxon>Chromadorea</taxon>
        <taxon>Rhabditida</taxon>
        <taxon>Rhabditina</taxon>
        <taxon>Rhabditomorpha</taxon>
        <taxon>Strongyloidea</taxon>
        <taxon>Strongylidae</taxon>
        <taxon>Cylicocyclus</taxon>
    </lineage>
</organism>
<accession>A0AA36GFX3</accession>
<reference evidence="1" key="1">
    <citation type="submission" date="2023-07" db="EMBL/GenBank/DDBJ databases">
        <authorList>
            <consortium name="CYATHOMIX"/>
        </authorList>
    </citation>
    <scope>NUCLEOTIDE SEQUENCE</scope>
    <source>
        <strain evidence="1">N/A</strain>
    </source>
</reference>
<keyword evidence="2" id="KW-1185">Reference proteome</keyword>
<protein>
    <submittedName>
        <fullName evidence="1">Uncharacterized protein</fullName>
    </submittedName>
</protein>
<dbReference type="EMBL" id="CATQJL010000001">
    <property type="protein sequence ID" value="CAJ0590784.1"/>
    <property type="molecule type" value="Genomic_DNA"/>
</dbReference>
<name>A0AA36GFX3_CYLNA</name>
<evidence type="ECO:0000313" key="1">
    <source>
        <dbReference type="EMBL" id="CAJ0590784.1"/>
    </source>
</evidence>